<evidence type="ECO:0000313" key="4">
    <source>
        <dbReference type="Proteomes" id="UP000232133"/>
    </source>
</evidence>
<dbReference type="Gene3D" id="3.60.21.10">
    <property type="match status" value="1"/>
</dbReference>
<dbReference type="Pfam" id="PF00149">
    <property type="entry name" value="Metallophos"/>
    <property type="match status" value="1"/>
</dbReference>
<evidence type="ECO:0000259" key="2">
    <source>
        <dbReference type="Pfam" id="PF00149"/>
    </source>
</evidence>
<feature type="domain" description="Calcineurin-like phosphoesterase" evidence="2">
    <location>
        <begin position="140"/>
        <end position="299"/>
    </location>
</feature>
<dbReference type="InterPro" id="IPR051158">
    <property type="entry name" value="Metallophosphoesterase_sf"/>
</dbReference>
<feature type="transmembrane region" description="Helical" evidence="1">
    <location>
        <begin position="97"/>
        <end position="118"/>
    </location>
</feature>
<proteinExistence type="predicted"/>
<dbReference type="InterPro" id="IPR029052">
    <property type="entry name" value="Metallo-depent_PP-like"/>
</dbReference>
<dbReference type="EMBL" id="CP017803">
    <property type="protein sequence ID" value="ATZ60174.1"/>
    <property type="molecule type" value="Genomic_DNA"/>
</dbReference>
<feature type="transmembrane region" description="Helical" evidence="1">
    <location>
        <begin position="12"/>
        <end position="30"/>
    </location>
</feature>
<accession>A0A2H4U7V8</accession>
<dbReference type="Proteomes" id="UP000232133">
    <property type="component" value="Chromosome"/>
</dbReference>
<gene>
    <name evidence="3" type="ORF">BK798_06955</name>
</gene>
<reference evidence="3 4" key="1">
    <citation type="submission" date="2016-10" db="EMBL/GenBank/DDBJ databases">
        <authorList>
            <person name="Varghese N."/>
        </authorList>
    </citation>
    <scope>NUCLEOTIDE SEQUENCE [LARGE SCALE GENOMIC DNA]</scope>
    <source>
        <strain evidence="3 4">KB11</strain>
    </source>
</reference>
<dbReference type="GO" id="GO:0016787">
    <property type="term" value="F:hydrolase activity"/>
    <property type="evidence" value="ECO:0007669"/>
    <property type="project" value="InterPro"/>
</dbReference>
<evidence type="ECO:0000313" key="3">
    <source>
        <dbReference type="EMBL" id="ATZ60174.1"/>
    </source>
</evidence>
<protein>
    <submittedName>
        <fullName evidence="3">Metallophosphatase</fullName>
    </submittedName>
</protein>
<dbReference type="PANTHER" id="PTHR31302:SF0">
    <property type="entry name" value="TRANSMEMBRANE PROTEIN WITH METALLOPHOSPHOESTERASE DOMAIN"/>
    <property type="match status" value="1"/>
</dbReference>
<name>A0A2H4U7V8_METSM</name>
<feature type="transmembrane region" description="Helical" evidence="1">
    <location>
        <begin position="36"/>
        <end position="55"/>
    </location>
</feature>
<dbReference type="InterPro" id="IPR004843">
    <property type="entry name" value="Calcineurin-like_PHP"/>
</dbReference>
<keyword evidence="1" id="KW-0812">Transmembrane</keyword>
<keyword evidence="1" id="KW-1133">Transmembrane helix</keyword>
<organism evidence="3 4">
    <name type="scientific">Methanobrevibacter smithii</name>
    <dbReference type="NCBI Taxonomy" id="2173"/>
    <lineage>
        <taxon>Archaea</taxon>
        <taxon>Methanobacteriati</taxon>
        <taxon>Methanobacteriota</taxon>
        <taxon>Methanomada group</taxon>
        <taxon>Methanobacteria</taxon>
        <taxon>Methanobacteriales</taxon>
        <taxon>Methanobacteriaceae</taxon>
        <taxon>Methanobrevibacter</taxon>
    </lineage>
</organism>
<sequence>MSFRTKRVFIATPFYMLFEFFLLKYFFLLFGGVKDVYLLIATLLLGGLQCIPMIFEEKKSTAAGRFFTEIFGIWQWAMLMILIDLIVIYAIKQFIGISLFAVCILLAVVPILGVYSYFHAHKLVVKEHTLKFDNLKEEVNIVHLSDIHFGAVRHKKIINHVADKLNELSERCDIAIVSGDLADGSCVVKEDDFQAFKKVNMPIVFTPGNHDFYPGIENVCRAAKKAGMIILDDEKMEFKGLNIFGLSFTFGDKEDVSNEQLKQATDEDAVNIINYHVPYGWDLFTRLGYNLQLSGHTHGGQFYPMRWFYKLMFKYNMGIFEKNGSYLSVTTGVGSMDTPMRLGTDSELVILKLRKK</sequence>
<dbReference type="GeneID" id="35119104"/>
<dbReference type="RefSeq" id="WP_100815664.1">
    <property type="nucleotide sequence ID" value="NZ_CP017803.1"/>
</dbReference>
<feature type="transmembrane region" description="Helical" evidence="1">
    <location>
        <begin position="67"/>
        <end position="91"/>
    </location>
</feature>
<evidence type="ECO:0000256" key="1">
    <source>
        <dbReference type="SAM" id="Phobius"/>
    </source>
</evidence>
<keyword evidence="1" id="KW-0472">Membrane</keyword>
<dbReference type="SUPFAM" id="SSF56300">
    <property type="entry name" value="Metallo-dependent phosphatases"/>
    <property type="match status" value="1"/>
</dbReference>
<dbReference type="AlphaFoldDB" id="A0A2H4U7V8"/>
<dbReference type="PANTHER" id="PTHR31302">
    <property type="entry name" value="TRANSMEMBRANE PROTEIN WITH METALLOPHOSPHOESTERASE DOMAIN-RELATED"/>
    <property type="match status" value="1"/>
</dbReference>